<comment type="caution">
    <text evidence="1">The sequence shown here is derived from an EMBL/GenBank/DDBJ whole genome shotgun (WGS) entry which is preliminary data.</text>
</comment>
<dbReference type="Proteomes" id="UP000230202">
    <property type="component" value="Unassembled WGS sequence"/>
</dbReference>
<organism evidence="1 2">
    <name type="scientific">Snodgrassella alvi</name>
    <dbReference type="NCBI Taxonomy" id="1196083"/>
    <lineage>
        <taxon>Bacteria</taxon>
        <taxon>Pseudomonadati</taxon>
        <taxon>Pseudomonadota</taxon>
        <taxon>Betaproteobacteria</taxon>
        <taxon>Neisseriales</taxon>
        <taxon>Neisseriaceae</taxon>
        <taxon>Snodgrassella</taxon>
    </lineage>
</organism>
<sequence>MQTRLSKTRLVILTVVSLLLEGCSISDWYNGYYVERSSSSSFDKKSDAYYNAESPQMKELRSKNDAYCTELSEKPENRVARIGFPNGVWNQPMYEQCMEKRGTPTYGAYVSEQVKKRDAERRARGEIFSPNM</sequence>
<evidence type="ECO:0000313" key="2">
    <source>
        <dbReference type="Proteomes" id="UP000230202"/>
    </source>
</evidence>
<dbReference type="EMBL" id="MEIL01000029">
    <property type="protein sequence ID" value="PIT38841.1"/>
    <property type="molecule type" value="Genomic_DNA"/>
</dbReference>
<dbReference type="RefSeq" id="WP_100152691.1">
    <property type="nucleotide sequence ID" value="NZ_MEIL01000029.1"/>
</dbReference>
<accession>A0A2N9X6N8</accession>
<proteinExistence type="predicted"/>
<keyword evidence="2" id="KW-1185">Reference proteome</keyword>
<reference evidence="1" key="1">
    <citation type="journal article" date="2017" name="MBio">
        <title>Type VI secretion-mediated competition in the bee gut microbiome.</title>
        <authorList>
            <person name="Steele M.I."/>
            <person name="Kwong W.K."/>
            <person name="Powell J.E."/>
            <person name="Whiteley M."/>
            <person name="Moran N.A."/>
        </authorList>
    </citation>
    <scope>NUCLEOTIDE SEQUENCE [LARGE SCALE GENOMIC DNA]</scope>
    <source>
        <strain evidence="1">WkB273</strain>
    </source>
</reference>
<name>A0A2N9X6N8_9NEIS</name>
<gene>
    <name evidence="1" type="ORF">BHC54_10145</name>
</gene>
<evidence type="ECO:0000313" key="1">
    <source>
        <dbReference type="EMBL" id="PIT38841.1"/>
    </source>
</evidence>
<dbReference type="AlphaFoldDB" id="A0A2N9X6N8"/>
<protein>
    <submittedName>
        <fullName evidence="1">Uncharacterized protein</fullName>
    </submittedName>
</protein>